<comment type="similarity">
    <text evidence="1">Belongs to the universal stress protein A family.</text>
</comment>
<dbReference type="Pfam" id="PF00582">
    <property type="entry name" value="Usp"/>
    <property type="match status" value="1"/>
</dbReference>
<dbReference type="Gene3D" id="3.40.50.12370">
    <property type="match status" value="1"/>
</dbReference>
<dbReference type="Proteomes" id="UP000315540">
    <property type="component" value="Unassembled WGS sequence"/>
</dbReference>
<dbReference type="PRINTS" id="PR01438">
    <property type="entry name" value="UNVRSLSTRESS"/>
</dbReference>
<evidence type="ECO:0000313" key="5">
    <source>
        <dbReference type="Proteomes" id="UP000315540"/>
    </source>
</evidence>
<dbReference type="RefSeq" id="WP_140594824.1">
    <property type="nucleotide sequence ID" value="NZ_VFWZ01000005.1"/>
</dbReference>
<dbReference type="EMBL" id="VFWZ01000005">
    <property type="protein sequence ID" value="TPN84489.1"/>
    <property type="molecule type" value="Genomic_DNA"/>
</dbReference>
<reference evidence="4 5" key="1">
    <citation type="submission" date="2019-06" db="EMBL/GenBank/DDBJ databases">
        <authorList>
            <person name="Meng X."/>
        </authorList>
    </citation>
    <scope>NUCLEOTIDE SEQUENCE [LARGE SCALE GENOMIC DNA]</scope>
    <source>
        <strain evidence="4 5">M625</strain>
    </source>
</reference>
<evidence type="ECO:0000256" key="2">
    <source>
        <dbReference type="SAM" id="Coils"/>
    </source>
</evidence>
<evidence type="ECO:0000256" key="1">
    <source>
        <dbReference type="ARBA" id="ARBA00008791"/>
    </source>
</evidence>
<dbReference type="CDD" id="cd00293">
    <property type="entry name" value="USP-like"/>
    <property type="match status" value="1"/>
</dbReference>
<feature type="domain" description="UspA" evidence="3">
    <location>
        <begin position="1"/>
        <end position="144"/>
    </location>
</feature>
<dbReference type="AlphaFoldDB" id="A0A504JC40"/>
<keyword evidence="5" id="KW-1185">Reference proteome</keyword>
<dbReference type="OrthoDB" id="9788959at2"/>
<dbReference type="InterPro" id="IPR006015">
    <property type="entry name" value="Universal_stress_UspA"/>
</dbReference>
<feature type="coiled-coil region" evidence="2">
    <location>
        <begin position="59"/>
        <end position="86"/>
    </location>
</feature>
<comment type="caution">
    <text evidence="4">The sequence shown here is derived from an EMBL/GenBank/DDBJ whole genome shotgun (WGS) entry which is preliminary data.</text>
</comment>
<accession>A0A504JC40</accession>
<evidence type="ECO:0000259" key="3">
    <source>
        <dbReference type="Pfam" id="PF00582"/>
    </source>
</evidence>
<dbReference type="PANTHER" id="PTHR46268">
    <property type="entry name" value="STRESS RESPONSE PROTEIN NHAX"/>
    <property type="match status" value="1"/>
</dbReference>
<name>A0A504JC40_9FLAO</name>
<sequence>MKRVLIPTDFSDNSFNALQYAKVLFNNEECTFFLLNVYLSNPSNLLNENYSDSMLTEMANESEIELKKLAKKVNKENNNVEHYYETVSKANTLVKTINSTIASKKIEYVIMGTKGAKGAKEIFLGSNAVKVINAVDNCPIIVVPKDYSVTKPSLITFSTNFKRAFFNEELEPLIEIAIANNAKINIARIMQEEFLTDIQKENRKMLKKLLKNIDYIFCKIDVETSETNALKDFAKNTESDLITLIHHKYNFLQRLVKEDVVDKISFNSAVPLLILPKLN</sequence>
<dbReference type="PANTHER" id="PTHR46268:SF6">
    <property type="entry name" value="UNIVERSAL STRESS PROTEIN UP12"/>
    <property type="match status" value="1"/>
</dbReference>
<dbReference type="InterPro" id="IPR006016">
    <property type="entry name" value="UspA"/>
</dbReference>
<protein>
    <submittedName>
        <fullName evidence="4">Universal stress protein</fullName>
    </submittedName>
</protein>
<gene>
    <name evidence="4" type="ORF">FHK87_16280</name>
</gene>
<organism evidence="4 5">
    <name type="scientific">Aquimarina algicola</name>
    <dbReference type="NCBI Taxonomy" id="2589995"/>
    <lineage>
        <taxon>Bacteria</taxon>
        <taxon>Pseudomonadati</taxon>
        <taxon>Bacteroidota</taxon>
        <taxon>Flavobacteriia</taxon>
        <taxon>Flavobacteriales</taxon>
        <taxon>Flavobacteriaceae</taxon>
        <taxon>Aquimarina</taxon>
    </lineage>
</organism>
<keyword evidence="2" id="KW-0175">Coiled coil</keyword>
<evidence type="ECO:0000313" key="4">
    <source>
        <dbReference type="EMBL" id="TPN84489.1"/>
    </source>
</evidence>
<proteinExistence type="inferred from homology"/>
<dbReference type="SUPFAM" id="SSF52402">
    <property type="entry name" value="Adenine nucleotide alpha hydrolases-like"/>
    <property type="match status" value="2"/>
</dbReference>